<keyword evidence="3" id="KW-0998">Cell outer membrane</keyword>
<evidence type="ECO:0000259" key="4">
    <source>
        <dbReference type="Pfam" id="PF25183"/>
    </source>
</evidence>
<dbReference type="Pfam" id="PF13620">
    <property type="entry name" value="CarboxypepD_reg"/>
    <property type="match status" value="1"/>
</dbReference>
<dbReference type="Gene3D" id="2.40.170.20">
    <property type="entry name" value="TonB-dependent receptor, beta-barrel domain"/>
    <property type="match status" value="1"/>
</dbReference>
<evidence type="ECO:0000256" key="2">
    <source>
        <dbReference type="ARBA" id="ARBA00023136"/>
    </source>
</evidence>
<dbReference type="InterPro" id="IPR036942">
    <property type="entry name" value="Beta-barrel_TonB_sf"/>
</dbReference>
<dbReference type="InterPro" id="IPR013784">
    <property type="entry name" value="Carb-bd-like_fold"/>
</dbReference>
<organism evidence="5">
    <name type="scientific">marine sediment metagenome</name>
    <dbReference type="NCBI Taxonomy" id="412755"/>
    <lineage>
        <taxon>unclassified sequences</taxon>
        <taxon>metagenomes</taxon>
        <taxon>ecological metagenomes</taxon>
    </lineage>
</organism>
<reference evidence="5" key="1">
    <citation type="journal article" date="2015" name="Nature">
        <title>Complex archaea that bridge the gap between prokaryotes and eukaryotes.</title>
        <authorList>
            <person name="Spang A."/>
            <person name="Saw J.H."/>
            <person name="Jorgensen S.L."/>
            <person name="Zaremba-Niedzwiedzka K."/>
            <person name="Martijn J."/>
            <person name="Lind A.E."/>
            <person name="van Eijk R."/>
            <person name="Schleper C."/>
            <person name="Guy L."/>
            <person name="Ettema T.J."/>
        </authorList>
    </citation>
    <scope>NUCLEOTIDE SEQUENCE</scope>
</reference>
<dbReference type="GO" id="GO:0030246">
    <property type="term" value="F:carbohydrate binding"/>
    <property type="evidence" value="ECO:0007669"/>
    <property type="project" value="InterPro"/>
</dbReference>
<dbReference type="Gene3D" id="2.170.130.10">
    <property type="entry name" value="TonB-dependent receptor, plug domain"/>
    <property type="match status" value="1"/>
</dbReference>
<dbReference type="SUPFAM" id="SSF56935">
    <property type="entry name" value="Porins"/>
    <property type="match status" value="1"/>
</dbReference>
<evidence type="ECO:0000256" key="1">
    <source>
        <dbReference type="ARBA" id="ARBA00004442"/>
    </source>
</evidence>
<dbReference type="Pfam" id="PF25183">
    <property type="entry name" value="OMP_b-brl_4"/>
    <property type="match status" value="2"/>
</dbReference>
<dbReference type="EMBL" id="LAZR01001448">
    <property type="protein sequence ID" value="KKN44480.1"/>
    <property type="molecule type" value="Genomic_DNA"/>
</dbReference>
<dbReference type="InterPro" id="IPR057601">
    <property type="entry name" value="Oar-like_b-barrel"/>
</dbReference>
<comment type="caution">
    <text evidence="5">The sequence shown here is derived from an EMBL/GenBank/DDBJ whole genome shotgun (WGS) entry which is preliminary data.</text>
</comment>
<keyword evidence="2" id="KW-0472">Membrane</keyword>
<gene>
    <name evidence="5" type="ORF">LCGC14_0692660</name>
</gene>
<dbReference type="AlphaFoldDB" id="A0A0F9QK42"/>
<dbReference type="SUPFAM" id="SSF49452">
    <property type="entry name" value="Starch-binding domain-like"/>
    <property type="match status" value="1"/>
</dbReference>
<evidence type="ECO:0000313" key="5">
    <source>
        <dbReference type="EMBL" id="KKN44480.1"/>
    </source>
</evidence>
<name>A0A0F9QK42_9ZZZZ</name>
<accession>A0A0F9QK42</accession>
<evidence type="ECO:0000256" key="3">
    <source>
        <dbReference type="ARBA" id="ARBA00023237"/>
    </source>
</evidence>
<dbReference type="InterPro" id="IPR037066">
    <property type="entry name" value="Plug_dom_sf"/>
</dbReference>
<proteinExistence type="predicted"/>
<protein>
    <recommendedName>
        <fullName evidence="4">TonB-dependent transporter Oar-like beta-barrel domain-containing protein</fullName>
    </recommendedName>
</protein>
<feature type="domain" description="TonB-dependent transporter Oar-like beta-barrel" evidence="4">
    <location>
        <begin position="243"/>
        <end position="306"/>
    </location>
</feature>
<sequence>MKTQLRKTALSLAIAACVGVSGAAMANETSSSVKGQITGPNGSPAAGTKITVIHVPSGSTKTTTVNEAGSFSTKGLRVGGPYKIIVDSDKFQDTELENIYLTLGQTYPVTVALSSEQMEQIVVTGAPISSQSGGTGPASTFSLSDLENKPAINRDLKDIIRADPRIYIDETNAGAINCGGGNPRFNSLTLDGVRMNDNFGLNSSGYPTERIPFSFDSIAQVAVELAPFDVQYGGFTSCNINAVTKSGTNELTGGFFYDYTNDSLSGDSIKGNKQDLGDYSEKRYGFNVGLPLIEDKLFLFTSYEKLEGAEIFEYSPFVNGRIDQATIDRVTQIAIDNYAYDPGSLIPSMPVEDEKILVKLDWNINDSHRASFLYNYNDGFAISQSDTGSESLALSNHFYERGAKLESYVTSFYSDWTDNFSTEIRVGYSKLDNRQNSIDAASGFGEFQINTGDVTVYLGPDDSRQSNKLNYDNLSLKLAGTYYLEEHELSFGYEREELDVFNLFVQHSQGEYRFSSIDDFENGVARVYYGNAASQNPDDAAGEFKYALNTLYAQDKFDLIDYDVTFTVGLRYDWYTSDDTPTFNQNFKDRYGYSNSQNLDGVDLLQPRLGVNWIYNDQLELRGGIGLYSGGNPNVWISNSYSNDGVRNVQINQKNMQILGADAVPFNGSGLPGYDIPQSLYDTVGLGGADADVNVTDSRFEIPSEWKFSLGGTYITEDNYVFNVDYLYTDKKDSAIVQNLAYEQTGTAPDGRPIYTGGSDFLLTNVNGDDAYSHILSFGMSKSFDNGIDLSLSYAYTESKDVHPMTSSVAFSNYHGIAVSDSENPGVATSNYEIPHRFTMSLAYSYELFDGYDTKFNLFGQASKTSPYSYSYENENNFTFGYNDNARQLLYIPNVDDSLVTYGPDFDLDGFNEWIGNEGLSRGEILDRNSIDGAWWVTFDLKVEQEFAGFKDGHKGAAYFTIANIGNMLNDDWGVLESGSSLQSAVTADIVDGKYVYNNFNKPAGDSIEVNPSLWELRVGIKYDF</sequence>
<dbReference type="GO" id="GO:0009279">
    <property type="term" value="C:cell outer membrane"/>
    <property type="evidence" value="ECO:0007669"/>
    <property type="project" value="UniProtKB-SubCell"/>
</dbReference>
<comment type="subcellular location">
    <subcellularLocation>
        <location evidence="1">Cell outer membrane</location>
    </subcellularLocation>
</comment>
<dbReference type="Gene3D" id="2.60.40.1120">
    <property type="entry name" value="Carboxypeptidase-like, regulatory domain"/>
    <property type="match status" value="1"/>
</dbReference>
<feature type="domain" description="TonB-dependent transporter Oar-like beta-barrel" evidence="4">
    <location>
        <begin position="350"/>
        <end position="851"/>
    </location>
</feature>